<name>A0A9P0TKH4_PIEBR</name>
<evidence type="ECO:0000313" key="2">
    <source>
        <dbReference type="EMBL" id="CAH4030415.1"/>
    </source>
</evidence>
<evidence type="ECO:0000313" key="3">
    <source>
        <dbReference type="Proteomes" id="UP001152562"/>
    </source>
</evidence>
<organism evidence="2 3">
    <name type="scientific">Pieris brassicae</name>
    <name type="common">White butterfly</name>
    <name type="synonym">Large white butterfly</name>
    <dbReference type="NCBI Taxonomy" id="7116"/>
    <lineage>
        <taxon>Eukaryota</taxon>
        <taxon>Metazoa</taxon>
        <taxon>Ecdysozoa</taxon>
        <taxon>Arthropoda</taxon>
        <taxon>Hexapoda</taxon>
        <taxon>Insecta</taxon>
        <taxon>Pterygota</taxon>
        <taxon>Neoptera</taxon>
        <taxon>Endopterygota</taxon>
        <taxon>Lepidoptera</taxon>
        <taxon>Glossata</taxon>
        <taxon>Ditrysia</taxon>
        <taxon>Papilionoidea</taxon>
        <taxon>Pieridae</taxon>
        <taxon>Pierinae</taxon>
        <taxon>Pieris</taxon>
    </lineage>
</organism>
<proteinExistence type="predicted"/>
<gene>
    <name evidence="2" type="ORF">PIBRA_LOCUS7070</name>
</gene>
<evidence type="ECO:0000256" key="1">
    <source>
        <dbReference type="SAM" id="MobiDB-lite"/>
    </source>
</evidence>
<dbReference type="EMBL" id="CALOZG010000010">
    <property type="protein sequence ID" value="CAH4030415.1"/>
    <property type="molecule type" value="Genomic_DNA"/>
</dbReference>
<dbReference type="AlphaFoldDB" id="A0A9P0TKH4"/>
<feature type="compositionally biased region" description="Basic residues" evidence="1">
    <location>
        <begin position="50"/>
        <end position="59"/>
    </location>
</feature>
<comment type="caution">
    <text evidence="2">The sequence shown here is derived from an EMBL/GenBank/DDBJ whole genome shotgun (WGS) entry which is preliminary data.</text>
</comment>
<sequence>MLQNSPAKCRSRLQAHYLSLCEYLKTHRYTKSKRSQQNIMSHDRDTGKSYGHKGVKSSHKPGSNQDTKSGYGVISNMVYRARREGGVVISTGGSKVDGFVGDAISYCTVCTIASPT</sequence>
<accession>A0A9P0TKH4</accession>
<reference evidence="2" key="1">
    <citation type="submission" date="2022-05" db="EMBL/GenBank/DDBJ databases">
        <authorList>
            <person name="Okamura Y."/>
        </authorList>
    </citation>
    <scope>NUCLEOTIDE SEQUENCE</scope>
</reference>
<dbReference type="Proteomes" id="UP001152562">
    <property type="component" value="Unassembled WGS sequence"/>
</dbReference>
<keyword evidence="3" id="KW-1185">Reference proteome</keyword>
<protein>
    <submittedName>
        <fullName evidence="2">Uncharacterized protein</fullName>
    </submittedName>
</protein>
<feature type="region of interest" description="Disordered" evidence="1">
    <location>
        <begin position="30"/>
        <end position="70"/>
    </location>
</feature>